<protein>
    <submittedName>
        <fullName evidence="2">Uma2 family endonuclease</fullName>
    </submittedName>
</protein>
<dbReference type="InterPro" id="IPR011335">
    <property type="entry name" value="Restrct_endonuc-II-like"/>
</dbReference>
<dbReference type="EMBL" id="JABVED010000016">
    <property type="protein sequence ID" value="MBC6450436.1"/>
    <property type="molecule type" value="Genomic_DNA"/>
</dbReference>
<feature type="domain" description="Putative restriction endonuclease" evidence="1">
    <location>
        <begin position="35"/>
        <end position="192"/>
    </location>
</feature>
<keyword evidence="2" id="KW-0378">Hydrolase</keyword>
<dbReference type="CDD" id="cd06260">
    <property type="entry name" value="DUF820-like"/>
    <property type="match status" value="1"/>
</dbReference>
<sequence length="202" mass="22116">MADDSDSAARRGRLGRMGSIRSLHSYDPRRRYSVAEFAALPMDDDDRYELRDGLVEVSPPPAPRHMLVLGRMFSQIDAQLGEGLQVFPEVGVVVGASTVRVPDVVITPAGVDCDAPLMKAEQVLLAVEVVSPGSKRVDTTVKPFEYADAGIPNFWLVDPSPPVTVTVYSLTGEDYEESLRAEHVLRVEEPCPLRIDLAALTR</sequence>
<dbReference type="Pfam" id="PF05685">
    <property type="entry name" value="Uma2"/>
    <property type="match status" value="1"/>
</dbReference>
<evidence type="ECO:0000313" key="3">
    <source>
        <dbReference type="Proteomes" id="UP000734823"/>
    </source>
</evidence>
<dbReference type="Proteomes" id="UP000734823">
    <property type="component" value="Unassembled WGS sequence"/>
</dbReference>
<dbReference type="GO" id="GO:0004519">
    <property type="term" value="F:endonuclease activity"/>
    <property type="evidence" value="ECO:0007669"/>
    <property type="project" value="UniProtKB-KW"/>
</dbReference>
<gene>
    <name evidence="2" type="ORF">GPZ80_25070</name>
</gene>
<reference evidence="2 3" key="1">
    <citation type="submission" date="2020-06" db="EMBL/GenBank/DDBJ databases">
        <title>Actinokineospora xiongansis sp. nov., isolated from soil of Baiyangdian.</title>
        <authorList>
            <person name="Zhang X."/>
        </authorList>
    </citation>
    <scope>NUCLEOTIDE SEQUENCE [LARGE SCALE GENOMIC DNA]</scope>
    <source>
        <strain evidence="2 3">HBU206404</strain>
    </source>
</reference>
<comment type="caution">
    <text evidence="2">The sequence shown here is derived from an EMBL/GenBank/DDBJ whole genome shotgun (WGS) entry which is preliminary data.</text>
</comment>
<dbReference type="SUPFAM" id="SSF52980">
    <property type="entry name" value="Restriction endonuclease-like"/>
    <property type="match status" value="1"/>
</dbReference>
<dbReference type="RefSeq" id="WP_222719822.1">
    <property type="nucleotide sequence ID" value="NZ_JABVED010000016.1"/>
</dbReference>
<dbReference type="PANTHER" id="PTHR35400">
    <property type="entry name" value="SLR1083 PROTEIN"/>
    <property type="match status" value="1"/>
</dbReference>
<dbReference type="PANTHER" id="PTHR35400:SF3">
    <property type="entry name" value="SLL1072 PROTEIN"/>
    <property type="match status" value="1"/>
</dbReference>
<dbReference type="Gene3D" id="3.90.1570.10">
    <property type="entry name" value="tt1808, chain A"/>
    <property type="match status" value="1"/>
</dbReference>
<organism evidence="2 3">
    <name type="scientific">Actinokineospora xionganensis</name>
    <dbReference type="NCBI Taxonomy" id="2684470"/>
    <lineage>
        <taxon>Bacteria</taxon>
        <taxon>Bacillati</taxon>
        <taxon>Actinomycetota</taxon>
        <taxon>Actinomycetes</taxon>
        <taxon>Pseudonocardiales</taxon>
        <taxon>Pseudonocardiaceae</taxon>
        <taxon>Actinokineospora</taxon>
    </lineage>
</organism>
<keyword evidence="2" id="KW-0540">Nuclease</keyword>
<accession>A0ABR7LCK7</accession>
<evidence type="ECO:0000313" key="2">
    <source>
        <dbReference type="EMBL" id="MBC6450436.1"/>
    </source>
</evidence>
<dbReference type="InterPro" id="IPR008538">
    <property type="entry name" value="Uma2"/>
</dbReference>
<keyword evidence="2" id="KW-0255">Endonuclease</keyword>
<evidence type="ECO:0000259" key="1">
    <source>
        <dbReference type="Pfam" id="PF05685"/>
    </source>
</evidence>
<name>A0ABR7LCK7_9PSEU</name>
<proteinExistence type="predicted"/>
<keyword evidence="3" id="KW-1185">Reference proteome</keyword>
<dbReference type="InterPro" id="IPR012296">
    <property type="entry name" value="Nuclease_put_TT1808"/>
</dbReference>